<dbReference type="GO" id="GO:0006351">
    <property type="term" value="P:DNA-templated transcription"/>
    <property type="evidence" value="ECO:0007669"/>
    <property type="project" value="InterPro"/>
</dbReference>
<gene>
    <name evidence="3" type="ORF">M0R45_003289</name>
</gene>
<evidence type="ECO:0000313" key="3">
    <source>
        <dbReference type="EMBL" id="KAK9947676.1"/>
    </source>
</evidence>
<dbReference type="InterPro" id="IPR005607">
    <property type="entry name" value="BSD_dom"/>
</dbReference>
<name>A0AAW1YH18_RUBAR</name>
<proteinExistence type="predicted"/>
<dbReference type="GO" id="GO:0006289">
    <property type="term" value="P:nucleotide-excision repair"/>
    <property type="evidence" value="ECO:0007669"/>
    <property type="project" value="InterPro"/>
</dbReference>
<dbReference type="EMBL" id="JBEDUW010000001">
    <property type="protein sequence ID" value="KAK9947676.1"/>
    <property type="molecule type" value="Genomic_DNA"/>
</dbReference>
<dbReference type="GO" id="GO:0000439">
    <property type="term" value="C:transcription factor TFIIH core complex"/>
    <property type="evidence" value="ECO:0007669"/>
    <property type="project" value="InterPro"/>
</dbReference>
<dbReference type="AlphaFoldDB" id="A0AAW1YH18"/>
<dbReference type="PROSITE" id="PS50858">
    <property type="entry name" value="BSD"/>
    <property type="match status" value="1"/>
</dbReference>
<comment type="caution">
    <text evidence="3">The sequence shown here is derived from an EMBL/GenBank/DDBJ whole genome shotgun (WGS) entry which is preliminary data.</text>
</comment>
<dbReference type="Proteomes" id="UP001457282">
    <property type="component" value="Unassembled WGS sequence"/>
</dbReference>
<reference evidence="3 4" key="1">
    <citation type="journal article" date="2023" name="G3 (Bethesda)">
        <title>A chromosome-length genome assembly and annotation of blackberry (Rubus argutus, cv. 'Hillquist').</title>
        <authorList>
            <person name="Bruna T."/>
            <person name="Aryal R."/>
            <person name="Dudchenko O."/>
            <person name="Sargent D.J."/>
            <person name="Mead D."/>
            <person name="Buti M."/>
            <person name="Cavallini A."/>
            <person name="Hytonen T."/>
            <person name="Andres J."/>
            <person name="Pham M."/>
            <person name="Weisz D."/>
            <person name="Mascagni F."/>
            <person name="Usai G."/>
            <person name="Natali L."/>
            <person name="Bassil N."/>
            <person name="Fernandez G.E."/>
            <person name="Lomsadze A."/>
            <person name="Armour M."/>
            <person name="Olukolu B."/>
            <person name="Poorten T."/>
            <person name="Britton C."/>
            <person name="Davik J."/>
            <person name="Ashrafi H."/>
            <person name="Aiden E.L."/>
            <person name="Borodovsky M."/>
            <person name="Worthington M."/>
        </authorList>
    </citation>
    <scope>NUCLEOTIDE SEQUENCE [LARGE SCALE GENOMIC DNA]</scope>
    <source>
        <strain evidence="3">PI 553951</strain>
    </source>
</reference>
<feature type="domain" description="BSD" evidence="2">
    <location>
        <begin position="131"/>
        <end position="174"/>
    </location>
</feature>
<feature type="compositionally biased region" description="Basic and acidic residues" evidence="1">
    <location>
        <begin position="279"/>
        <end position="293"/>
    </location>
</feature>
<evidence type="ECO:0000259" key="2">
    <source>
        <dbReference type="PROSITE" id="PS50858"/>
    </source>
</evidence>
<keyword evidence="4" id="KW-1185">Reference proteome</keyword>
<organism evidence="3 4">
    <name type="scientific">Rubus argutus</name>
    <name type="common">Southern blackberry</name>
    <dbReference type="NCBI Taxonomy" id="59490"/>
    <lineage>
        <taxon>Eukaryota</taxon>
        <taxon>Viridiplantae</taxon>
        <taxon>Streptophyta</taxon>
        <taxon>Embryophyta</taxon>
        <taxon>Tracheophyta</taxon>
        <taxon>Spermatophyta</taxon>
        <taxon>Magnoliopsida</taxon>
        <taxon>eudicotyledons</taxon>
        <taxon>Gunneridae</taxon>
        <taxon>Pentapetalae</taxon>
        <taxon>rosids</taxon>
        <taxon>fabids</taxon>
        <taxon>Rosales</taxon>
        <taxon>Rosaceae</taxon>
        <taxon>Rosoideae</taxon>
        <taxon>Rosoideae incertae sedis</taxon>
        <taxon>Rubus</taxon>
    </lineage>
</organism>
<accession>A0AAW1YH18</accession>
<evidence type="ECO:0000313" key="4">
    <source>
        <dbReference type="Proteomes" id="UP001457282"/>
    </source>
</evidence>
<dbReference type="PANTHER" id="PTHR12856">
    <property type="entry name" value="TRANSCRIPTION INITIATION FACTOR IIH-RELATED"/>
    <property type="match status" value="1"/>
</dbReference>
<evidence type="ECO:0000256" key="1">
    <source>
        <dbReference type="SAM" id="MobiDB-lite"/>
    </source>
</evidence>
<sequence>MLRGELIKRAKYKTSVKDPGTPGFLTIIENKIGFCPIDPKYATTKIEVGFEHIKGHQYTKQGSNNPAWLNLNTKKDATSTRYMFELESYPDLDECHEFLRNLLLEFSCRKVGYKSSMIFDTKPTNKVTFTEDIKHQIFALRPAVHRAYLNSVVLGKTTEHDFWRKYFNAELVRMYSTKNAVAAEAEATEDEEKAVFLKDDELVAREGQRKIRRVDPTLDLVADQTDDHTHLPFHGIFRRDVTDEVAQHNNDEQYCRKRWRTLSQDLNRQGAVVLQGTRALEEANTQRRSKQEYSDDDSSAVQQERLDRIRRMTEIEDLEEPHSVGPLCFNPDVRDYSELANANAGLRTLEDSSSGSEQKECRVIRGEEANSSLMESISEIKRSGLSNATIGLGFNVEEFYKELRKISGIKDHQPATDLDMFPHD</sequence>
<protein>
    <recommendedName>
        <fullName evidence="2">BSD domain-containing protein</fullName>
    </recommendedName>
</protein>
<dbReference type="InterPro" id="IPR027079">
    <property type="entry name" value="Tfb1/GTF2H1"/>
</dbReference>
<feature type="region of interest" description="Disordered" evidence="1">
    <location>
        <begin position="277"/>
        <end position="303"/>
    </location>
</feature>